<protein>
    <recommendedName>
        <fullName evidence="2">C2H2-type domain-containing protein</fullName>
    </recommendedName>
</protein>
<organism evidence="3 4">
    <name type="scientific">Aspergillus keveii</name>
    <dbReference type="NCBI Taxonomy" id="714993"/>
    <lineage>
        <taxon>Eukaryota</taxon>
        <taxon>Fungi</taxon>
        <taxon>Dikarya</taxon>
        <taxon>Ascomycota</taxon>
        <taxon>Pezizomycotina</taxon>
        <taxon>Eurotiomycetes</taxon>
        <taxon>Eurotiomycetidae</taxon>
        <taxon>Eurotiales</taxon>
        <taxon>Aspergillaceae</taxon>
        <taxon>Aspergillus</taxon>
        <taxon>Aspergillus subgen. Nidulantes</taxon>
    </lineage>
</organism>
<evidence type="ECO:0000256" key="1">
    <source>
        <dbReference type="SAM" id="MobiDB-lite"/>
    </source>
</evidence>
<name>A0ABR4FPL2_9EURO</name>
<sequence>MKLGPGDVLRYDARYRVLICRECQYAIQKNAIQSHLLRHKIYRGERRALLAAIAELDIVDPDDVPLPPSVSPPIDGISIVAGYRCLVSGCGHLCASSKRMKSHHSESHGQGNLPDFDSLAQEVKLQTFFRGNKLRYFEVTPLPTRSSAINAGNHAQKAREREQGNHTDQTVHDDEESVRAPGSHVLTPDLETLRYFYHFTTETSSTLPSMDNPNNSQNYWTGQIIPLALQHQYIMSGLLAISACHLATSEQASSASTVHRERSAQFSLQLFSAWEKSKHNLSMPNHIEKTRMQLACILECLCWAYPEFGLDVSAAKGTELVSIIETMREFGCRLVSSHTAPQRILGSLAISTSLSLENSVVSCPTDKRLDELHDLPSRMAEVLGKPKSVHDVLVTLDAISVLSKCCELAYSSDEMHVAWQSMVAWPAMVPEHFHNMVSGHSTPALVVVAHWVAFLVQRVEDCECWFLDGAADKMLRVIRNQVVNSQDGPEILRLFP</sequence>
<reference evidence="3 4" key="1">
    <citation type="submission" date="2024-07" db="EMBL/GenBank/DDBJ databases">
        <title>Section-level genome sequencing and comparative genomics of Aspergillus sections Usti and Cavernicolus.</title>
        <authorList>
            <consortium name="Lawrence Berkeley National Laboratory"/>
            <person name="Nybo J.L."/>
            <person name="Vesth T.C."/>
            <person name="Theobald S."/>
            <person name="Frisvad J.C."/>
            <person name="Larsen T.O."/>
            <person name="Kjaerboelling I."/>
            <person name="Rothschild-Mancinelli K."/>
            <person name="Lyhne E.K."/>
            <person name="Kogle M.E."/>
            <person name="Barry K."/>
            <person name="Clum A."/>
            <person name="Na H."/>
            <person name="Ledsgaard L."/>
            <person name="Lin J."/>
            <person name="Lipzen A."/>
            <person name="Kuo A."/>
            <person name="Riley R."/>
            <person name="Mondo S."/>
            <person name="Labutti K."/>
            <person name="Haridas S."/>
            <person name="Pangalinan J."/>
            <person name="Salamov A.A."/>
            <person name="Simmons B.A."/>
            <person name="Magnuson J.K."/>
            <person name="Chen J."/>
            <person name="Drula E."/>
            <person name="Henrissat B."/>
            <person name="Wiebenga A."/>
            <person name="Lubbers R.J."/>
            <person name="Gomes A.C."/>
            <person name="Makela M.R."/>
            <person name="Stajich J."/>
            <person name="Grigoriev I.V."/>
            <person name="Mortensen U.H."/>
            <person name="De Vries R.P."/>
            <person name="Baker S.E."/>
            <person name="Andersen M.R."/>
        </authorList>
    </citation>
    <scope>NUCLEOTIDE SEQUENCE [LARGE SCALE GENOMIC DNA]</scope>
    <source>
        <strain evidence="3 4">CBS 209.92</strain>
    </source>
</reference>
<gene>
    <name evidence="3" type="ORF">BJX66DRAFT_343334</name>
</gene>
<dbReference type="PROSITE" id="PS00028">
    <property type="entry name" value="ZINC_FINGER_C2H2_1"/>
    <property type="match status" value="1"/>
</dbReference>
<dbReference type="InterPro" id="IPR052400">
    <property type="entry name" value="Zn2-C6_fungal_TF"/>
</dbReference>
<dbReference type="PANTHER" id="PTHR47657:SF3">
    <property type="entry name" value="ORSELLINIC ACID_F9775 BIOSYNTHESIS CLUSTER PROTEIN D-RELATED"/>
    <property type="match status" value="1"/>
</dbReference>
<proteinExistence type="predicted"/>
<keyword evidence="4" id="KW-1185">Reference proteome</keyword>
<evidence type="ECO:0000313" key="4">
    <source>
        <dbReference type="Proteomes" id="UP001610563"/>
    </source>
</evidence>
<dbReference type="InterPro" id="IPR013087">
    <property type="entry name" value="Znf_C2H2_type"/>
</dbReference>
<feature type="domain" description="C2H2-type" evidence="2">
    <location>
        <begin position="85"/>
        <end position="108"/>
    </location>
</feature>
<dbReference type="Pfam" id="PF11951">
    <property type="entry name" value="Fungal_trans_2"/>
    <property type="match status" value="1"/>
</dbReference>
<dbReference type="PANTHER" id="PTHR47657">
    <property type="entry name" value="STEROL REGULATORY ELEMENT-BINDING PROTEIN ECM22"/>
    <property type="match status" value="1"/>
</dbReference>
<dbReference type="Proteomes" id="UP001610563">
    <property type="component" value="Unassembled WGS sequence"/>
</dbReference>
<feature type="region of interest" description="Disordered" evidence="1">
    <location>
        <begin position="147"/>
        <end position="182"/>
    </location>
</feature>
<dbReference type="EMBL" id="JBFTWV010000153">
    <property type="protein sequence ID" value="KAL2785159.1"/>
    <property type="molecule type" value="Genomic_DNA"/>
</dbReference>
<evidence type="ECO:0000259" key="2">
    <source>
        <dbReference type="PROSITE" id="PS00028"/>
    </source>
</evidence>
<feature type="compositionally biased region" description="Basic and acidic residues" evidence="1">
    <location>
        <begin position="157"/>
        <end position="172"/>
    </location>
</feature>
<evidence type="ECO:0000313" key="3">
    <source>
        <dbReference type="EMBL" id="KAL2785159.1"/>
    </source>
</evidence>
<dbReference type="InterPro" id="IPR021858">
    <property type="entry name" value="Fun_TF"/>
</dbReference>
<dbReference type="InterPro" id="IPR022698">
    <property type="entry name" value="OrsD"/>
</dbReference>
<dbReference type="Pfam" id="PF12013">
    <property type="entry name" value="OrsD"/>
    <property type="match status" value="1"/>
</dbReference>
<accession>A0ABR4FPL2</accession>
<comment type="caution">
    <text evidence="3">The sequence shown here is derived from an EMBL/GenBank/DDBJ whole genome shotgun (WGS) entry which is preliminary data.</text>
</comment>
<dbReference type="SMART" id="SM00355">
    <property type="entry name" value="ZnF_C2H2"/>
    <property type="match status" value="2"/>
</dbReference>